<reference evidence="3" key="1">
    <citation type="submission" date="2014-12" db="EMBL/GenBank/DDBJ databases">
        <title>Genome sequence of Clostridium beijerinckii strain 59B.</title>
        <authorList>
            <person name="Little G.T."/>
            <person name="Minton N.P."/>
        </authorList>
    </citation>
    <scope>NUCLEOTIDE SEQUENCE [LARGE SCALE GENOMIC DNA]</scope>
    <source>
        <strain evidence="3">59B</strain>
    </source>
</reference>
<dbReference type="InterPro" id="IPR011990">
    <property type="entry name" value="TPR-like_helical_dom_sf"/>
</dbReference>
<dbReference type="Proteomes" id="UP000031866">
    <property type="component" value="Chromosome"/>
</dbReference>
<dbReference type="Pfam" id="PF02457">
    <property type="entry name" value="DAC"/>
    <property type="match status" value="1"/>
</dbReference>
<proteinExistence type="predicted"/>
<feature type="domain" description="DAC" evidence="1">
    <location>
        <begin position="360"/>
        <end position="521"/>
    </location>
</feature>
<evidence type="ECO:0000313" key="3">
    <source>
        <dbReference type="Proteomes" id="UP000031866"/>
    </source>
</evidence>
<dbReference type="InterPro" id="IPR036888">
    <property type="entry name" value="DNA_integrity_DisA_N_sf"/>
</dbReference>
<dbReference type="SUPFAM" id="SSF143597">
    <property type="entry name" value="YojJ-like"/>
    <property type="match status" value="1"/>
</dbReference>
<sequence length="794" mass="92763">MSKDIKKLCIDIYEAIYKIVGELNKRYTVEMYYKFNDIEKKNEIYELKKGINQYGTCTSWGIIENCEEISMTLNTEDSSCVKSYEEKSDKLEHGIKEQEVNSITHKKYLEEYSVVTVLKISNIDLDTMKTYNEKTNLSFIKLLLDYMSFSDNYEVVLKMNEKEVLRKASQLYVEKIKNIALNGYRREELIDYKELNQKDILNISSLIESIDDISNSVYESKNPFGNIVLLNEKDNSGIKYILKFKDNENPIKLTDTKRVRKLLEITKENEDLAIITNGEDIFGIGEINIIKMQNMIIFKIAFKGIAKYEIKALNAKLTNEFKVIKEEKEKYYDVRHKIIESNLLKINFKIPQVNEKIYNIQRVKNILEEVFYNNNDSISNIKEKALNSLVGVINRACNQKYGTIVVITNESVARSEVERLKKQSTCIEESEINEKYINYITSIDGAIYFDEYGKCHAIGVILDGQASQDVGDASRGARYNSAHKYFTQLHKNKQESVIIIVSEDGMIDIVSRVMNEDEILKYSENLRQKLKEDKIRVETAIKLIEEFKNDIKILNQDIMFTIADICMEQGKNEKKETTLEEKKGFFEIAEKYYSEAINKNDINYKRITANQYNCYALSLEVLRKYKYAMEYFQKAIDSSMDEIERLVYEFNLGNIYLNYGNSIDKQEKIEADNYFRKSIEKFTNLIDNGLDGVENQRKLLILDRLKSERGLAYEKIGKYDEAAKDYIELLLDLKSKLYSKESITEKISLIANKIDKKKIYEYFTERIAEIGKDKNEFQDVEILLQNINNSDEIK</sequence>
<name>A0A0B5QT99_CLOBE</name>
<dbReference type="AlphaFoldDB" id="A0A0B5QT99"/>
<dbReference type="Pfam" id="PF21750">
    <property type="entry name" value="DACNH"/>
    <property type="match status" value="1"/>
</dbReference>
<organism evidence="2 3">
    <name type="scientific">Clostridium beijerinckii</name>
    <name type="common">Clostridium MP</name>
    <dbReference type="NCBI Taxonomy" id="1520"/>
    <lineage>
        <taxon>Bacteria</taxon>
        <taxon>Bacillati</taxon>
        <taxon>Bacillota</taxon>
        <taxon>Clostridia</taxon>
        <taxon>Eubacteriales</taxon>
        <taxon>Clostridiaceae</taxon>
        <taxon>Clostridium</taxon>
    </lineage>
</organism>
<dbReference type="InterPro" id="IPR048555">
    <property type="entry name" value="DACNH"/>
</dbReference>
<dbReference type="Gene3D" id="1.25.40.10">
    <property type="entry name" value="Tetratricopeptide repeat domain"/>
    <property type="match status" value="1"/>
</dbReference>
<dbReference type="Gene3D" id="3.40.1700.10">
    <property type="entry name" value="DNA integrity scanning protein, DisA, N-terminal domain"/>
    <property type="match status" value="1"/>
</dbReference>
<accession>A0A0B5QT99</accession>
<protein>
    <recommendedName>
        <fullName evidence="1">DAC domain-containing protein</fullName>
    </recommendedName>
</protein>
<dbReference type="KEGG" id="cbei:LF65_04738"/>
<dbReference type="PROSITE" id="PS51794">
    <property type="entry name" value="DAC"/>
    <property type="match status" value="1"/>
</dbReference>
<dbReference type="RefSeq" id="WP_041899380.1">
    <property type="nucleotide sequence ID" value="NZ_CP010086.2"/>
</dbReference>
<evidence type="ECO:0000313" key="2">
    <source>
        <dbReference type="EMBL" id="AJH01268.1"/>
    </source>
</evidence>
<gene>
    <name evidence="2" type="ORF">LF65_04738</name>
</gene>
<dbReference type="SUPFAM" id="SSF48452">
    <property type="entry name" value="TPR-like"/>
    <property type="match status" value="1"/>
</dbReference>
<dbReference type="EMBL" id="CP010086">
    <property type="protein sequence ID" value="AJH01268.1"/>
    <property type="molecule type" value="Genomic_DNA"/>
</dbReference>
<evidence type="ECO:0000259" key="1">
    <source>
        <dbReference type="PROSITE" id="PS51794"/>
    </source>
</evidence>
<dbReference type="InterPro" id="IPR003390">
    <property type="entry name" value="DNA_integrity_scan_DisA_N"/>
</dbReference>